<name>A0ABT7AU42_9CYAN</name>
<proteinExistence type="inferred from homology"/>
<evidence type="ECO:0000256" key="3">
    <source>
        <dbReference type="ARBA" id="ARBA00005252"/>
    </source>
</evidence>
<keyword evidence="13" id="KW-1185">Reference proteome</keyword>
<protein>
    <recommendedName>
        <fullName evidence="4">Photosystem I reaction center subunit VIII</fullName>
    </recommendedName>
</protein>
<dbReference type="EMBL" id="JAQOSP010000089">
    <property type="protein sequence ID" value="MDJ1170427.1"/>
    <property type="molecule type" value="Genomic_DNA"/>
</dbReference>
<evidence type="ECO:0000313" key="13">
    <source>
        <dbReference type="Proteomes" id="UP001235303"/>
    </source>
</evidence>
<comment type="caution">
    <text evidence="12">The sequence shown here is derived from an EMBL/GenBank/DDBJ whole genome shotgun (WGS) entry which is preliminary data.</text>
</comment>
<evidence type="ECO:0000256" key="11">
    <source>
        <dbReference type="SAM" id="Phobius"/>
    </source>
</evidence>
<dbReference type="InterPro" id="IPR036357">
    <property type="entry name" value="PSI_PsaI_sf"/>
</dbReference>
<gene>
    <name evidence="12" type="ORF">PMG71_13400</name>
</gene>
<dbReference type="Proteomes" id="UP001235303">
    <property type="component" value="Unassembled WGS sequence"/>
</dbReference>
<evidence type="ECO:0000256" key="6">
    <source>
        <dbReference type="ARBA" id="ARBA00022692"/>
    </source>
</evidence>
<comment type="subcellular location">
    <subcellularLocation>
        <location evidence="2">Cellular thylakoid membrane</location>
        <topology evidence="2">Single-pass membrane protein</topology>
    </subcellularLocation>
</comment>
<dbReference type="SUPFAM" id="SSF81540">
    <property type="entry name" value="Subunit VIII of photosystem I reaction centre, PsaI"/>
    <property type="match status" value="1"/>
</dbReference>
<keyword evidence="10 11" id="KW-0472">Membrane</keyword>
<comment type="function">
    <text evidence="1">May help in the organization of the PsaL subunit.</text>
</comment>
<evidence type="ECO:0000256" key="1">
    <source>
        <dbReference type="ARBA" id="ARBA00003541"/>
    </source>
</evidence>
<dbReference type="NCBIfam" id="TIGR03052">
    <property type="entry name" value="PS_I_psaI"/>
    <property type="match status" value="1"/>
</dbReference>
<dbReference type="NCBIfam" id="NF008830">
    <property type="entry name" value="PRK11877.1"/>
    <property type="match status" value="1"/>
</dbReference>
<reference evidence="12 13" key="1">
    <citation type="submission" date="2023-01" db="EMBL/GenBank/DDBJ databases">
        <title>Novel diversity within Roseofilum (Cyanobacteria; Desertifilaceae) from marine benthic mats with descriptions of four novel species.</title>
        <authorList>
            <person name="Wang Y."/>
            <person name="Berthold D.E."/>
            <person name="Hu J."/>
            <person name="Lefler F.W."/>
            <person name="Laughinghouse H.D. IV."/>
        </authorList>
    </citation>
    <scope>NUCLEOTIDE SEQUENCE [LARGE SCALE GENOMIC DNA]</scope>
    <source>
        <strain evidence="12 13">BLCC-M154</strain>
    </source>
</reference>
<keyword evidence="8 11" id="KW-1133">Transmembrane helix</keyword>
<keyword evidence="7" id="KW-0603">Photosystem I</keyword>
<feature type="transmembrane region" description="Helical" evidence="11">
    <location>
        <begin position="12"/>
        <end position="32"/>
    </location>
</feature>
<dbReference type="Pfam" id="PF00796">
    <property type="entry name" value="PSI_8"/>
    <property type="match status" value="1"/>
</dbReference>
<keyword evidence="5" id="KW-0602">Photosynthesis</keyword>
<organism evidence="12 13">
    <name type="scientific">Roseofilum acuticapitatum BLCC-M154</name>
    <dbReference type="NCBI Taxonomy" id="3022444"/>
    <lineage>
        <taxon>Bacteria</taxon>
        <taxon>Bacillati</taxon>
        <taxon>Cyanobacteriota</taxon>
        <taxon>Cyanophyceae</taxon>
        <taxon>Desertifilales</taxon>
        <taxon>Desertifilaceae</taxon>
        <taxon>Roseofilum</taxon>
        <taxon>Roseofilum acuticapitatum</taxon>
    </lineage>
</organism>
<comment type="similarity">
    <text evidence="3">Belongs to the PsaI family.</text>
</comment>
<evidence type="ECO:0000256" key="4">
    <source>
        <dbReference type="ARBA" id="ARBA00019929"/>
    </source>
</evidence>
<evidence type="ECO:0000256" key="10">
    <source>
        <dbReference type="ARBA" id="ARBA00023136"/>
    </source>
</evidence>
<sequence>MTGAYAASFLPFILVPLVGLVGSAVAMGLFFLHVESDA</sequence>
<accession>A0ABT7AU42</accession>
<keyword evidence="6 11" id="KW-0812">Transmembrane</keyword>
<evidence type="ECO:0000256" key="2">
    <source>
        <dbReference type="ARBA" id="ARBA00004376"/>
    </source>
</evidence>
<dbReference type="RefSeq" id="WP_347179280.1">
    <property type="nucleotide sequence ID" value="NZ_JAQOSP010000089.1"/>
</dbReference>
<keyword evidence="9" id="KW-0793">Thylakoid</keyword>
<evidence type="ECO:0000313" key="12">
    <source>
        <dbReference type="EMBL" id="MDJ1170427.1"/>
    </source>
</evidence>
<evidence type="ECO:0000256" key="8">
    <source>
        <dbReference type="ARBA" id="ARBA00022989"/>
    </source>
</evidence>
<evidence type="ECO:0000256" key="5">
    <source>
        <dbReference type="ARBA" id="ARBA00022531"/>
    </source>
</evidence>
<dbReference type="InterPro" id="IPR001302">
    <property type="entry name" value="PSI_PsaI"/>
</dbReference>
<evidence type="ECO:0000256" key="9">
    <source>
        <dbReference type="ARBA" id="ARBA00023078"/>
    </source>
</evidence>
<evidence type="ECO:0000256" key="7">
    <source>
        <dbReference type="ARBA" id="ARBA00022836"/>
    </source>
</evidence>